<comment type="similarity">
    <text evidence="2">Belongs to the perilipin family.</text>
</comment>
<dbReference type="Pfam" id="PF03036">
    <property type="entry name" value="Perilipin"/>
    <property type="match status" value="1"/>
</dbReference>
<name>A0A7K9HY32_9PICI</name>
<dbReference type="Proteomes" id="UP000534107">
    <property type="component" value="Unassembled WGS sequence"/>
</dbReference>
<reference evidence="4 5" key="1">
    <citation type="submission" date="2019-09" db="EMBL/GenBank/DDBJ databases">
        <title>Bird 10,000 Genomes (B10K) Project - Family phase.</title>
        <authorList>
            <person name="Zhang G."/>
        </authorList>
    </citation>
    <scope>NUCLEOTIDE SEQUENCE [LARGE SCALE GENOMIC DNA]</scope>
    <source>
        <strain evidence="4">B10K-DU-001-16</strain>
        <tissue evidence="4">Muscle</tissue>
    </source>
</reference>
<evidence type="ECO:0000256" key="3">
    <source>
        <dbReference type="ARBA" id="ARBA00022677"/>
    </source>
</evidence>
<dbReference type="GO" id="GO:0005811">
    <property type="term" value="C:lipid droplet"/>
    <property type="evidence" value="ECO:0007669"/>
    <property type="project" value="UniProtKB-SubCell"/>
</dbReference>
<accession>A0A7K9HY32</accession>
<dbReference type="PANTHER" id="PTHR14024:SF11">
    <property type="entry name" value="PERILIPIN-3"/>
    <property type="match status" value="1"/>
</dbReference>
<keyword evidence="5" id="KW-1185">Reference proteome</keyword>
<dbReference type="SUPFAM" id="SSF109775">
    <property type="entry name" value="Mannose-6-phosphate receptor binding protein 1 (Tip47), C-terminal domain"/>
    <property type="match status" value="1"/>
</dbReference>
<feature type="non-terminal residue" evidence="4">
    <location>
        <position position="1"/>
    </location>
</feature>
<evidence type="ECO:0000256" key="2">
    <source>
        <dbReference type="ARBA" id="ARBA00006311"/>
    </source>
</evidence>
<dbReference type="PIRSF" id="PIRSF036881">
    <property type="entry name" value="PAT"/>
    <property type="match status" value="1"/>
</dbReference>
<feature type="non-terminal residue" evidence="4">
    <location>
        <position position="412"/>
    </location>
</feature>
<evidence type="ECO:0000313" key="5">
    <source>
        <dbReference type="Proteomes" id="UP000534107"/>
    </source>
</evidence>
<comment type="subcellular location">
    <subcellularLocation>
        <location evidence="1">Lipid droplet</location>
    </subcellularLocation>
</comment>
<comment type="caution">
    <text evidence="4">The sequence shown here is derived from an EMBL/GenBank/DDBJ whole genome shotgun (WGS) entry which is preliminary data.</text>
</comment>
<dbReference type="GO" id="GO:0019915">
    <property type="term" value="P:lipid storage"/>
    <property type="evidence" value="ECO:0007669"/>
    <property type="project" value="TreeGrafter"/>
</dbReference>
<proteinExistence type="inferred from homology"/>
<dbReference type="InterPro" id="IPR004279">
    <property type="entry name" value="Perilipin"/>
</dbReference>
<dbReference type="GO" id="GO:0010890">
    <property type="term" value="P:positive regulation of triglyceride storage"/>
    <property type="evidence" value="ECO:0007669"/>
    <property type="project" value="TreeGrafter"/>
</dbReference>
<evidence type="ECO:0000313" key="4">
    <source>
        <dbReference type="EMBL" id="NXH17932.1"/>
    </source>
</evidence>
<dbReference type="Gene3D" id="1.20.120.340">
    <property type="entry name" value="Flagellar protein FliS"/>
    <property type="match status" value="1"/>
</dbReference>
<dbReference type="PANTHER" id="PTHR14024">
    <property type="entry name" value="PERILIPIN"/>
    <property type="match status" value="1"/>
</dbReference>
<dbReference type="AlphaFoldDB" id="A0A7K9HY32"/>
<protein>
    <submittedName>
        <fullName evidence="4">PLIN3 protein</fullName>
    </submittedName>
</protein>
<evidence type="ECO:0000256" key="1">
    <source>
        <dbReference type="ARBA" id="ARBA00004502"/>
    </source>
</evidence>
<organism evidence="4 5">
    <name type="scientific">Bucco capensis</name>
    <name type="common">collared puffbird</name>
    <dbReference type="NCBI Taxonomy" id="135168"/>
    <lineage>
        <taxon>Eukaryota</taxon>
        <taxon>Metazoa</taxon>
        <taxon>Chordata</taxon>
        <taxon>Craniata</taxon>
        <taxon>Vertebrata</taxon>
        <taxon>Euteleostomi</taxon>
        <taxon>Archelosauria</taxon>
        <taxon>Archosauria</taxon>
        <taxon>Dinosauria</taxon>
        <taxon>Saurischia</taxon>
        <taxon>Theropoda</taxon>
        <taxon>Coelurosauria</taxon>
        <taxon>Aves</taxon>
        <taxon>Neognathae</taxon>
        <taxon>Neoaves</taxon>
        <taxon>Telluraves</taxon>
        <taxon>Coraciimorphae</taxon>
        <taxon>Piciformes</taxon>
        <taxon>Bucconidae</taxon>
        <taxon>Bucco</taxon>
    </lineage>
</organism>
<sequence>QSIGARVASLPLVSSAYGMVSSAYTSTKDCHPYVKSVCDVAEKGVKTLTAAAVSGAQPLLTRLEPQISTANDYACKGLDKLEEKLPILQQPPEKLISDTKQLVTSTVTGAKDVLTSTVSGAKEVVSSGVTGVMDMTKGAVQGSVELTKSAVSSGINTVMGSSVGQMMVSRMGSMLEKSEELVDHYLPMTDEELAKLATAVEGFEMEQQKQQQSYFVRLGSLSSKLRHRALQHSLAKLQSAQHSSHQLLAQLQSTLDLVEHLKQAMDQKLQGGQEKLQQMWLEWSKKQPGSSKDLVPPEQVESGTLATLQGLTQQLQSSCQPLVSSLQGLPASIQDKAGQVRHNVEELRASLASAASLQDVTGSVLAQARAHATKARQLMDELVEHVAHNTPLTWLVGPFAPSGQQLVDVEME</sequence>
<dbReference type="OrthoDB" id="376826at2759"/>
<dbReference type="GO" id="GO:0005829">
    <property type="term" value="C:cytosol"/>
    <property type="evidence" value="ECO:0007669"/>
    <property type="project" value="TreeGrafter"/>
</dbReference>
<dbReference type="Gene3D" id="3.30.720.170">
    <property type="entry name" value="Perilipin, alpha-beta domain"/>
    <property type="match status" value="1"/>
</dbReference>
<keyword evidence="3" id="KW-0551">Lipid droplet</keyword>
<dbReference type="EMBL" id="VWZO01013945">
    <property type="protein sequence ID" value="NXH17932.1"/>
    <property type="molecule type" value="Genomic_DNA"/>
</dbReference>
<gene>
    <name evidence="4" type="primary">Plin3_3</name>
    <name evidence="4" type="ORF">BUCCAP_R10895</name>
</gene>